<evidence type="ECO:0000256" key="2">
    <source>
        <dbReference type="ARBA" id="ARBA00022679"/>
    </source>
</evidence>
<dbReference type="PROSITE" id="PS01066">
    <property type="entry name" value="UPP_SYNTHASE"/>
    <property type="match status" value="1"/>
</dbReference>
<keyword evidence="2" id="KW-0808">Transferase</keyword>
<dbReference type="Gene3D" id="3.40.1180.10">
    <property type="entry name" value="Decaprenyl diphosphate synthase-like"/>
    <property type="match status" value="1"/>
</dbReference>
<gene>
    <name evidence="3" type="ORF">S06H3_12395</name>
</gene>
<protein>
    <recommendedName>
        <fullName evidence="4">Isoprenyl transferase</fullName>
    </recommendedName>
</protein>
<dbReference type="InterPro" id="IPR018520">
    <property type="entry name" value="UPP_synth-like_CS"/>
</dbReference>
<dbReference type="CDD" id="cd00475">
    <property type="entry name" value="Cis_IPPS"/>
    <property type="match status" value="1"/>
</dbReference>
<dbReference type="InterPro" id="IPR036424">
    <property type="entry name" value="UPP_synth-like_sf"/>
</dbReference>
<dbReference type="FunFam" id="3.40.1180.10:FF:000001">
    <property type="entry name" value="(2E,6E)-farnesyl-diphosphate-specific ditrans,polycis-undecaprenyl-diphosphate synthase"/>
    <property type="match status" value="1"/>
</dbReference>
<reference evidence="3" key="1">
    <citation type="journal article" date="2014" name="Front. Microbiol.">
        <title>High frequency of phylogenetically diverse reductive dehalogenase-homologous genes in deep subseafloor sedimentary metagenomes.</title>
        <authorList>
            <person name="Kawai M."/>
            <person name="Futagami T."/>
            <person name="Toyoda A."/>
            <person name="Takaki Y."/>
            <person name="Nishi S."/>
            <person name="Hori S."/>
            <person name="Arai W."/>
            <person name="Tsubouchi T."/>
            <person name="Morono Y."/>
            <person name="Uchiyama I."/>
            <person name="Ito T."/>
            <person name="Fujiyama A."/>
            <person name="Inagaki F."/>
            <person name="Takami H."/>
        </authorList>
    </citation>
    <scope>NUCLEOTIDE SEQUENCE</scope>
    <source>
        <strain evidence="3">Expedition CK06-06</strain>
    </source>
</reference>
<comment type="cofactor">
    <cofactor evidence="1">
        <name>Mg(2+)</name>
        <dbReference type="ChEBI" id="CHEBI:18420"/>
    </cofactor>
</comment>
<evidence type="ECO:0000256" key="1">
    <source>
        <dbReference type="ARBA" id="ARBA00001946"/>
    </source>
</evidence>
<name>X1MME5_9ZZZZ</name>
<proteinExistence type="inferred from homology"/>
<dbReference type="HAMAP" id="MF_01139">
    <property type="entry name" value="ISPT"/>
    <property type="match status" value="1"/>
</dbReference>
<dbReference type="Pfam" id="PF01255">
    <property type="entry name" value="Prenyltransf"/>
    <property type="match status" value="1"/>
</dbReference>
<dbReference type="SUPFAM" id="SSF64005">
    <property type="entry name" value="Undecaprenyl diphosphate synthase"/>
    <property type="match status" value="1"/>
</dbReference>
<dbReference type="InterPro" id="IPR001441">
    <property type="entry name" value="UPP_synth-like"/>
</dbReference>
<evidence type="ECO:0008006" key="4">
    <source>
        <dbReference type="Google" id="ProtNLM"/>
    </source>
</evidence>
<dbReference type="EMBL" id="BARV01006069">
    <property type="protein sequence ID" value="GAI07524.1"/>
    <property type="molecule type" value="Genomic_DNA"/>
</dbReference>
<accession>X1MME5</accession>
<dbReference type="NCBIfam" id="TIGR00055">
    <property type="entry name" value="uppS"/>
    <property type="match status" value="1"/>
</dbReference>
<dbReference type="GO" id="GO:0045547">
    <property type="term" value="F:ditrans,polycis-polyprenyl diphosphate synthase [(2E,6E)-farnesyl diphosphate specific] activity"/>
    <property type="evidence" value="ECO:0007669"/>
    <property type="project" value="TreeGrafter"/>
</dbReference>
<dbReference type="PANTHER" id="PTHR10291">
    <property type="entry name" value="DEHYDRODOLICHYL DIPHOSPHATE SYNTHASE FAMILY MEMBER"/>
    <property type="match status" value="1"/>
</dbReference>
<comment type="caution">
    <text evidence="3">The sequence shown here is derived from an EMBL/GenBank/DDBJ whole genome shotgun (WGS) entry which is preliminary data.</text>
</comment>
<dbReference type="AlphaFoldDB" id="X1MME5"/>
<organism evidence="3">
    <name type="scientific">marine sediment metagenome</name>
    <dbReference type="NCBI Taxonomy" id="412755"/>
    <lineage>
        <taxon>unclassified sequences</taxon>
        <taxon>metagenomes</taxon>
        <taxon>ecological metagenomes</taxon>
    </lineage>
</organism>
<evidence type="ECO:0000313" key="3">
    <source>
        <dbReference type="EMBL" id="GAI07524.1"/>
    </source>
</evidence>
<sequence>MSKKIPFHLGIIIDGNRRWAKKRGLPSFEGHRRGLDRVNKIGEWCRKRGVKILTLYTFSTENWNRSKKEISFLMKLLSEALNRKNVKELHQRKIKLQVIGQKERLPRSLQQRIKEAEGLTQNNKEGILNLAVSYGGKPEIVQAVKNIIKKKVPASEITEDLINKNLWTAGLPEPDLIIRTGGAQRLSNFLTWQSVYSELYFTKKYWPEFTEKDLDKALLDYSRRQRRFGR</sequence>
<dbReference type="GO" id="GO:0016094">
    <property type="term" value="P:polyprenol biosynthetic process"/>
    <property type="evidence" value="ECO:0007669"/>
    <property type="project" value="TreeGrafter"/>
</dbReference>
<dbReference type="PANTHER" id="PTHR10291:SF0">
    <property type="entry name" value="DEHYDRODOLICHYL DIPHOSPHATE SYNTHASE 2"/>
    <property type="match status" value="1"/>
</dbReference>